<evidence type="ECO:0000256" key="4">
    <source>
        <dbReference type="PROSITE-ProRule" id="PRU00175"/>
    </source>
</evidence>
<accession>A0A218XKJ0</accession>
<evidence type="ECO:0000313" key="7">
    <source>
        <dbReference type="EMBL" id="OWM85300.1"/>
    </source>
</evidence>
<evidence type="ECO:0000259" key="6">
    <source>
        <dbReference type="PROSITE" id="PS50089"/>
    </source>
</evidence>
<keyword evidence="3" id="KW-0862">Zinc</keyword>
<dbReference type="PANTHER" id="PTHR45969:SF95">
    <property type="entry name" value="TRANSCRIPTION FACTOR C2H2 FAMILY-RELATED"/>
    <property type="match status" value="1"/>
</dbReference>
<dbReference type="GeneID" id="116202712"/>
<proteinExistence type="predicted"/>
<dbReference type="GO" id="GO:0008270">
    <property type="term" value="F:zinc ion binding"/>
    <property type="evidence" value="ECO:0007669"/>
    <property type="project" value="UniProtKB-KW"/>
</dbReference>
<dbReference type="EMBL" id="PGOL01002071">
    <property type="protein sequence ID" value="PKI50934.1"/>
    <property type="molecule type" value="Genomic_DNA"/>
</dbReference>
<dbReference type="PANTHER" id="PTHR45969">
    <property type="entry name" value="RING ZINC FINGER PROTEIN-RELATED"/>
    <property type="match status" value="1"/>
</dbReference>
<dbReference type="SMART" id="SM00744">
    <property type="entry name" value="RINGv"/>
    <property type="match status" value="1"/>
</dbReference>
<keyword evidence="10" id="KW-1185">Reference proteome</keyword>
<comment type="caution">
    <text evidence="7">The sequence shown here is derived from an EMBL/GenBank/DDBJ whole genome shotgun (WGS) entry which is preliminary data.</text>
</comment>
<evidence type="ECO:0000256" key="1">
    <source>
        <dbReference type="ARBA" id="ARBA00022723"/>
    </source>
</evidence>
<feature type="domain" description="RING-type" evidence="6">
    <location>
        <begin position="90"/>
        <end position="133"/>
    </location>
</feature>
<reference evidence="7" key="2">
    <citation type="submission" date="2017-06" db="EMBL/GenBank/DDBJ databases">
        <title>The pomegranate genome and the genomics of punicalagin biosynthesis.</title>
        <authorList>
            <person name="Xu C."/>
        </authorList>
    </citation>
    <scope>NUCLEOTIDE SEQUENCE [LARGE SCALE GENOMIC DNA]</scope>
    <source>
        <tissue evidence="7">Fresh leaf</tissue>
    </source>
</reference>
<name>A0A218XKJ0_PUNGR</name>
<evidence type="ECO:0000256" key="2">
    <source>
        <dbReference type="ARBA" id="ARBA00022771"/>
    </source>
</evidence>
<dbReference type="GO" id="GO:0016567">
    <property type="term" value="P:protein ubiquitination"/>
    <property type="evidence" value="ECO:0007669"/>
    <property type="project" value="TreeGrafter"/>
</dbReference>
<reference evidence="9" key="1">
    <citation type="journal article" date="2017" name="Plant J.">
        <title>The pomegranate (Punica granatum L.) genome and the genomics of punicalagin biosynthesis.</title>
        <authorList>
            <person name="Qin G."/>
            <person name="Xu C."/>
            <person name="Ming R."/>
            <person name="Tang H."/>
            <person name="Guyot R."/>
            <person name="Kramer E.M."/>
            <person name="Hu Y."/>
            <person name="Yi X."/>
            <person name="Qi Y."/>
            <person name="Xu X."/>
            <person name="Gao Z."/>
            <person name="Pan H."/>
            <person name="Jian J."/>
            <person name="Tian Y."/>
            <person name="Yue Z."/>
            <person name="Xu Y."/>
        </authorList>
    </citation>
    <scope>NUCLEOTIDE SEQUENCE [LARGE SCALE GENOMIC DNA]</scope>
    <source>
        <strain evidence="9">cv. Dabenzi</strain>
    </source>
</reference>
<dbReference type="GO" id="GO:0061630">
    <property type="term" value="F:ubiquitin protein ligase activity"/>
    <property type="evidence" value="ECO:0007669"/>
    <property type="project" value="TreeGrafter"/>
</dbReference>
<sequence>MGFPVGYTELLLPKLLFPLFSLFTLLRRLTSAVSCSLGLAADTSHPANDPTTYLPDFEFPSHSLPAALAREALPVALFSALPGPRKPESCTVCLHEFEDEDEVRLPANCPHVFHRSCLDRWIGYEQRTCPLCRAALIPEDLQDSINERLWADAGINDVNGVPDFYHLDDNLMNFYPQIPMDS</sequence>
<feature type="signal peptide" evidence="5">
    <location>
        <begin position="1"/>
        <end position="32"/>
    </location>
</feature>
<keyword evidence="1" id="KW-0479">Metal-binding</keyword>
<evidence type="ECO:0000313" key="8">
    <source>
        <dbReference type="EMBL" id="PKI50934.1"/>
    </source>
</evidence>
<evidence type="ECO:0000256" key="3">
    <source>
        <dbReference type="ARBA" id="ARBA00022833"/>
    </source>
</evidence>
<dbReference type="Gene3D" id="3.30.40.10">
    <property type="entry name" value="Zinc/RING finger domain, C3HC4 (zinc finger)"/>
    <property type="match status" value="1"/>
</dbReference>
<evidence type="ECO:0000256" key="5">
    <source>
        <dbReference type="SAM" id="SignalP"/>
    </source>
</evidence>
<evidence type="ECO:0000313" key="10">
    <source>
        <dbReference type="Proteomes" id="UP000233551"/>
    </source>
</evidence>
<dbReference type="STRING" id="22663.A0A218XKJ0"/>
<dbReference type="SMART" id="SM00184">
    <property type="entry name" value="RING"/>
    <property type="match status" value="1"/>
</dbReference>
<dbReference type="Proteomes" id="UP000233551">
    <property type="component" value="Unassembled WGS sequence"/>
</dbReference>
<organism evidence="7 9">
    <name type="scientific">Punica granatum</name>
    <name type="common">Pomegranate</name>
    <dbReference type="NCBI Taxonomy" id="22663"/>
    <lineage>
        <taxon>Eukaryota</taxon>
        <taxon>Viridiplantae</taxon>
        <taxon>Streptophyta</taxon>
        <taxon>Embryophyta</taxon>
        <taxon>Tracheophyta</taxon>
        <taxon>Spermatophyta</taxon>
        <taxon>Magnoliopsida</taxon>
        <taxon>eudicotyledons</taxon>
        <taxon>Gunneridae</taxon>
        <taxon>Pentapetalae</taxon>
        <taxon>rosids</taxon>
        <taxon>malvids</taxon>
        <taxon>Myrtales</taxon>
        <taxon>Lythraceae</taxon>
        <taxon>Punica</taxon>
    </lineage>
</organism>
<dbReference type="PROSITE" id="PS50089">
    <property type="entry name" value="ZF_RING_2"/>
    <property type="match status" value="1"/>
</dbReference>
<feature type="chain" id="PRO_5014072004" description="RING-type domain-containing protein" evidence="5">
    <location>
        <begin position="33"/>
        <end position="182"/>
    </location>
</feature>
<dbReference type="AlphaFoldDB" id="A0A218XKJ0"/>
<dbReference type="InterPro" id="IPR013083">
    <property type="entry name" value="Znf_RING/FYVE/PHD"/>
</dbReference>
<dbReference type="EMBL" id="MTKT01001287">
    <property type="protein sequence ID" value="OWM85300.1"/>
    <property type="molecule type" value="Genomic_DNA"/>
</dbReference>
<protein>
    <recommendedName>
        <fullName evidence="6">RING-type domain-containing protein</fullName>
    </recommendedName>
</protein>
<keyword evidence="2 4" id="KW-0863">Zinc-finger</keyword>
<dbReference type="OrthoDB" id="8062037at2759"/>
<dbReference type="Proteomes" id="UP000197138">
    <property type="component" value="Unassembled WGS sequence"/>
</dbReference>
<keyword evidence="5" id="KW-0732">Signal</keyword>
<evidence type="ECO:0000313" key="9">
    <source>
        <dbReference type="Proteomes" id="UP000197138"/>
    </source>
</evidence>
<gene>
    <name evidence="7" type="ORF">CDL15_Pgr028087</name>
    <name evidence="8" type="ORF">CRG98_028664</name>
</gene>
<dbReference type="InterPro" id="IPR011016">
    <property type="entry name" value="Znf_RING-CH"/>
</dbReference>
<reference evidence="8 10" key="3">
    <citation type="submission" date="2017-11" db="EMBL/GenBank/DDBJ databases">
        <title>De-novo sequencing of pomegranate (Punica granatum L.) genome.</title>
        <authorList>
            <person name="Akparov Z."/>
            <person name="Amiraslanov A."/>
            <person name="Hajiyeva S."/>
            <person name="Abbasov M."/>
            <person name="Kaur K."/>
            <person name="Hamwieh A."/>
            <person name="Solovyev V."/>
            <person name="Salamov A."/>
            <person name="Braich B."/>
            <person name="Kosarev P."/>
            <person name="Mahmoud A."/>
            <person name="Hajiyev E."/>
            <person name="Babayeva S."/>
            <person name="Izzatullayeva V."/>
            <person name="Mammadov A."/>
            <person name="Mammadov A."/>
            <person name="Sharifova S."/>
            <person name="Ojaghi J."/>
            <person name="Eynullazada K."/>
            <person name="Bayramov B."/>
            <person name="Abdulazimova A."/>
            <person name="Shahmuradov I."/>
        </authorList>
    </citation>
    <scope>NUCLEOTIDE SEQUENCE [LARGE SCALE GENOMIC DNA]</scope>
    <source>
        <strain evidence="8">AG2017</strain>
        <strain evidence="10">cv. AG2017</strain>
        <tissue evidence="8">Leaf</tissue>
    </source>
</reference>
<dbReference type="SUPFAM" id="SSF57850">
    <property type="entry name" value="RING/U-box"/>
    <property type="match status" value="1"/>
</dbReference>
<dbReference type="InterPro" id="IPR001841">
    <property type="entry name" value="Znf_RING"/>
</dbReference>
<dbReference type="Pfam" id="PF13639">
    <property type="entry name" value="zf-RING_2"/>
    <property type="match status" value="1"/>
</dbReference>